<dbReference type="Proteomes" id="UP000186323">
    <property type="component" value="Chromosome I"/>
</dbReference>
<keyword evidence="3 6" id="KW-0812">Transmembrane</keyword>
<feature type="transmembrane region" description="Helical" evidence="6">
    <location>
        <begin position="79"/>
        <end position="98"/>
    </location>
</feature>
<evidence type="ECO:0000256" key="6">
    <source>
        <dbReference type="SAM" id="Phobius"/>
    </source>
</evidence>
<feature type="domain" description="Major facilitator superfamily (MFS) profile" evidence="7">
    <location>
        <begin position="13"/>
        <end position="392"/>
    </location>
</feature>
<name>A0A1K1LHP4_9BACT</name>
<evidence type="ECO:0000256" key="3">
    <source>
        <dbReference type="ARBA" id="ARBA00022692"/>
    </source>
</evidence>
<feature type="transmembrane region" description="Helical" evidence="6">
    <location>
        <begin position="167"/>
        <end position="186"/>
    </location>
</feature>
<gene>
    <name evidence="8" type="ORF">DESPIGER_2415</name>
</gene>
<dbReference type="PANTHER" id="PTHR23502">
    <property type="entry name" value="MAJOR FACILITATOR SUPERFAMILY"/>
    <property type="match status" value="1"/>
</dbReference>
<dbReference type="PROSITE" id="PS50850">
    <property type="entry name" value="MFS"/>
    <property type="match status" value="1"/>
</dbReference>
<dbReference type="KEGG" id="dpg:DESPIGER_2415"/>
<evidence type="ECO:0000256" key="4">
    <source>
        <dbReference type="ARBA" id="ARBA00022989"/>
    </source>
</evidence>
<dbReference type="GO" id="GO:0005886">
    <property type="term" value="C:plasma membrane"/>
    <property type="evidence" value="ECO:0007669"/>
    <property type="project" value="TreeGrafter"/>
</dbReference>
<feature type="transmembrane region" description="Helical" evidence="6">
    <location>
        <begin position="341"/>
        <end position="363"/>
    </location>
</feature>
<organism evidence="8 9">
    <name type="scientific">Desulfovibrio piger</name>
    <dbReference type="NCBI Taxonomy" id="901"/>
    <lineage>
        <taxon>Bacteria</taxon>
        <taxon>Pseudomonadati</taxon>
        <taxon>Thermodesulfobacteriota</taxon>
        <taxon>Desulfovibrionia</taxon>
        <taxon>Desulfovibrionales</taxon>
        <taxon>Desulfovibrionaceae</taxon>
        <taxon>Desulfovibrio</taxon>
    </lineage>
</organism>
<feature type="transmembrane region" description="Helical" evidence="6">
    <location>
        <begin position="47"/>
        <end position="67"/>
    </location>
</feature>
<keyword evidence="4 6" id="KW-1133">Transmembrane helix</keyword>
<comment type="subcellular location">
    <subcellularLocation>
        <location evidence="1">Membrane</location>
        <topology evidence="1">Multi-pass membrane protein</topology>
    </subcellularLocation>
</comment>
<evidence type="ECO:0000256" key="5">
    <source>
        <dbReference type="ARBA" id="ARBA00023136"/>
    </source>
</evidence>
<dbReference type="RefSeq" id="WP_072337093.1">
    <property type="nucleotide sequence ID" value="NZ_CALJDE010000059.1"/>
</dbReference>
<proteinExistence type="predicted"/>
<dbReference type="InterPro" id="IPR011701">
    <property type="entry name" value="MFS"/>
</dbReference>
<sequence length="396" mass="42676">MPQKVFAPGNRWLVAYLAFLSAFAPLSTDMYLPALPHMTQALQTTDALSSLSISCFLLLFGASMLFWGPLSDKYGRKPVLYTGALLYVVSSLFLALAQSIWPLLFWRAVQAVGSGGISAMALAIVKDVLRGRAMEKVITWIQTITILAPMLAPVIGGALLAVTDWRGIFVCLLLCGLLAGAGTLLLRETMHHPVQGNAFRTLGRLLVVLRHRGFRCLLLLFSATSMPFMAYLALSSYIFQGLFGLSPQAYSLFFAFNAGMSMLGPLAHERFFRTAPRRLFFSAYLGIVAVAGLGLLLVGDQGPFTFALLCAPVSFCGSALRPPATVLMLNQMKNDTGSLTALINSGGLLFGSLSMLLCALPVWPGPVAAQALMAILVGLACLLGWLWLDSHKVYEG</sequence>
<feature type="transmembrane region" description="Helical" evidence="6">
    <location>
        <begin position="279"/>
        <end position="298"/>
    </location>
</feature>
<dbReference type="InterPro" id="IPR020846">
    <property type="entry name" value="MFS_dom"/>
</dbReference>
<feature type="transmembrane region" description="Helical" evidence="6">
    <location>
        <begin position="217"/>
        <end position="243"/>
    </location>
</feature>
<dbReference type="AlphaFoldDB" id="A0A1K1LHP4"/>
<feature type="transmembrane region" description="Helical" evidence="6">
    <location>
        <begin position="304"/>
        <end position="320"/>
    </location>
</feature>
<evidence type="ECO:0000313" key="8">
    <source>
        <dbReference type="EMBL" id="SFV74236.1"/>
    </source>
</evidence>
<accession>A0A1K1LHP4</accession>
<dbReference type="InterPro" id="IPR036259">
    <property type="entry name" value="MFS_trans_sf"/>
</dbReference>
<dbReference type="Pfam" id="PF07690">
    <property type="entry name" value="MFS_1"/>
    <property type="match status" value="1"/>
</dbReference>
<keyword evidence="2" id="KW-0813">Transport</keyword>
<evidence type="ECO:0000256" key="1">
    <source>
        <dbReference type="ARBA" id="ARBA00004141"/>
    </source>
</evidence>
<evidence type="ECO:0000259" key="7">
    <source>
        <dbReference type="PROSITE" id="PS50850"/>
    </source>
</evidence>
<feature type="transmembrane region" description="Helical" evidence="6">
    <location>
        <begin position="137"/>
        <end position="161"/>
    </location>
</feature>
<dbReference type="EMBL" id="LT630450">
    <property type="protein sequence ID" value="SFV74236.1"/>
    <property type="molecule type" value="Genomic_DNA"/>
</dbReference>
<keyword evidence="9" id="KW-1185">Reference proteome</keyword>
<evidence type="ECO:0000256" key="2">
    <source>
        <dbReference type="ARBA" id="ARBA00022448"/>
    </source>
</evidence>
<feature type="transmembrane region" description="Helical" evidence="6">
    <location>
        <begin position="12"/>
        <end position="35"/>
    </location>
</feature>
<feature type="transmembrane region" description="Helical" evidence="6">
    <location>
        <begin position="249"/>
        <end position="267"/>
    </location>
</feature>
<protein>
    <submittedName>
        <fullName evidence="8">Multidrug resistance transporter, Bcr/CflA family</fullName>
    </submittedName>
</protein>
<dbReference type="SUPFAM" id="SSF103473">
    <property type="entry name" value="MFS general substrate transporter"/>
    <property type="match status" value="1"/>
</dbReference>
<dbReference type="OrthoDB" id="9814303at2"/>
<dbReference type="PANTHER" id="PTHR23502:SF132">
    <property type="entry name" value="POLYAMINE TRANSPORTER 2-RELATED"/>
    <property type="match status" value="1"/>
</dbReference>
<dbReference type="Gene3D" id="1.20.1720.10">
    <property type="entry name" value="Multidrug resistance protein D"/>
    <property type="match status" value="1"/>
</dbReference>
<feature type="transmembrane region" description="Helical" evidence="6">
    <location>
        <begin position="104"/>
        <end position="125"/>
    </location>
</feature>
<keyword evidence="5 6" id="KW-0472">Membrane</keyword>
<dbReference type="GO" id="GO:0022857">
    <property type="term" value="F:transmembrane transporter activity"/>
    <property type="evidence" value="ECO:0007669"/>
    <property type="project" value="InterPro"/>
</dbReference>
<feature type="transmembrane region" description="Helical" evidence="6">
    <location>
        <begin position="369"/>
        <end position="388"/>
    </location>
</feature>
<evidence type="ECO:0000313" key="9">
    <source>
        <dbReference type="Proteomes" id="UP000186323"/>
    </source>
</evidence>
<reference evidence="9" key="1">
    <citation type="submission" date="2016-10" db="EMBL/GenBank/DDBJ databases">
        <authorList>
            <person name="Wegmann U."/>
        </authorList>
    </citation>
    <scope>NUCLEOTIDE SEQUENCE [LARGE SCALE GENOMIC DNA]</scope>
</reference>